<evidence type="ECO:0000259" key="1">
    <source>
        <dbReference type="PROSITE" id="PS50835"/>
    </source>
</evidence>
<name>A0A812JST5_SYMPI</name>
<sequence>LDFLRKREEPVTQPDVLPACAAVLNGTWHADCHSLSIEDCAKHYTDWGLFYKIQCGVSSSSLSCMAIGVKCDEKQEVEMTWFKGANGQVCNSVCADNGFPDGCDKEKMAELTTNEKVAAAFKMAGYTCRSFHGARNYAGTPFSKATPNDDCAPWTAGTPASSINCNANSYGHHAPLCACKAAEEVTEQAVIVGNWFKAKMGQACNSVCKSNGFSTCDKKKMAELTTNEKVAAAFKETGYTCKSFHPPRNYAGAPFSCARDNDDCAPFTPGTPASNINCDGTRYGNIAPLCACK</sequence>
<proteinExistence type="predicted"/>
<dbReference type="PROSITE" id="PS50835">
    <property type="entry name" value="IG_LIKE"/>
    <property type="match status" value="1"/>
</dbReference>
<dbReference type="Proteomes" id="UP000649617">
    <property type="component" value="Unassembled WGS sequence"/>
</dbReference>
<dbReference type="OrthoDB" id="426273at2759"/>
<evidence type="ECO:0000313" key="2">
    <source>
        <dbReference type="EMBL" id="CAE7213510.1"/>
    </source>
</evidence>
<accession>A0A812JST5</accession>
<keyword evidence="3" id="KW-1185">Reference proteome</keyword>
<gene>
    <name evidence="2" type="ORF">SPIL2461_LOCUS2454</name>
</gene>
<reference evidence="2" key="1">
    <citation type="submission" date="2021-02" db="EMBL/GenBank/DDBJ databases">
        <authorList>
            <person name="Dougan E. K."/>
            <person name="Rhodes N."/>
            <person name="Thang M."/>
            <person name="Chan C."/>
        </authorList>
    </citation>
    <scope>NUCLEOTIDE SEQUENCE</scope>
</reference>
<evidence type="ECO:0000313" key="3">
    <source>
        <dbReference type="Proteomes" id="UP000649617"/>
    </source>
</evidence>
<feature type="domain" description="Ig-like" evidence="1">
    <location>
        <begin position="56"/>
        <end position="147"/>
    </location>
</feature>
<dbReference type="InterPro" id="IPR007110">
    <property type="entry name" value="Ig-like_dom"/>
</dbReference>
<organism evidence="2 3">
    <name type="scientific">Symbiodinium pilosum</name>
    <name type="common">Dinoflagellate</name>
    <dbReference type="NCBI Taxonomy" id="2952"/>
    <lineage>
        <taxon>Eukaryota</taxon>
        <taxon>Sar</taxon>
        <taxon>Alveolata</taxon>
        <taxon>Dinophyceae</taxon>
        <taxon>Suessiales</taxon>
        <taxon>Symbiodiniaceae</taxon>
        <taxon>Symbiodinium</taxon>
    </lineage>
</organism>
<dbReference type="AlphaFoldDB" id="A0A812JST5"/>
<comment type="caution">
    <text evidence="2">The sequence shown here is derived from an EMBL/GenBank/DDBJ whole genome shotgun (WGS) entry which is preliminary data.</text>
</comment>
<dbReference type="EMBL" id="CAJNIZ010002684">
    <property type="protein sequence ID" value="CAE7213510.1"/>
    <property type="molecule type" value="Genomic_DNA"/>
</dbReference>
<feature type="non-terminal residue" evidence="2">
    <location>
        <position position="1"/>
    </location>
</feature>
<protein>
    <recommendedName>
        <fullName evidence="1">Ig-like domain-containing protein</fullName>
    </recommendedName>
</protein>